<sequence length="245" mass="28607">MEFEEIDKKVKSLLGLDNLGFHEHTRFDGHYAMIRRDGEAIHRISYEFYPPNGMERKQFNWMQYNIIFPKVNSILKEAWGGAVYTDSINQPLLSDSYETTVIDAQENRMAIREFLKDDLLFFVEGGVFYEDRLIEACKYQRESIDRFMLPFFERLSTLQVINDQVVNAIPWEDLSSRISGQTPLKRMIIMKLCGNPAYEEFADMFEGRVKTAVEGGMKEYESFYAALKALRTYLDTDRYKTLAGA</sequence>
<accession>A0A385T1A9</accession>
<name>A0A385T1A9_9BACT</name>
<keyword evidence="2" id="KW-1185">Reference proteome</keyword>
<evidence type="ECO:0000313" key="2">
    <source>
        <dbReference type="Proteomes" id="UP000266183"/>
    </source>
</evidence>
<dbReference type="RefSeq" id="WP_119758141.1">
    <property type="nucleotide sequence ID" value="NZ_CP032382.1"/>
</dbReference>
<protein>
    <recommendedName>
        <fullName evidence="3">DUF4304 domain-containing protein</fullName>
    </recommendedName>
</protein>
<gene>
    <name evidence="1" type="ORF">D4L85_31815</name>
</gene>
<proteinExistence type="predicted"/>
<dbReference type="AlphaFoldDB" id="A0A385T1A9"/>
<dbReference type="OrthoDB" id="1374941at2"/>
<dbReference type="KEGG" id="chk:D4L85_31815"/>
<evidence type="ECO:0000313" key="1">
    <source>
        <dbReference type="EMBL" id="AYB34888.1"/>
    </source>
</evidence>
<organism evidence="1 2">
    <name type="scientific">Chryseolinea soli</name>
    <dbReference type="NCBI Taxonomy" id="2321403"/>
    <lineage>
        <taxon>Bacteria</taxon>
        <taxon>Pseudomonadati</taxon>
        <taxon>Bacteroidota</taxon>
        <taxon>Cytophagia</taxon>
        <taxon>Cytophagales</taxon>
        <taxon>Fulvivirgaceae</taxon>
        <taxon>Chryseolinea</taxon>
    </lineage>
</organism>
<reference evidence="2" key="1">
    <citation type="submission" date="2018-09" db="EMBL/GenBank/DDBJ databases">
        <title>Chryseolinea sp. KIS68-18 isolated from soil.</title>
        <authorList>
            <person name="Weon H.-Y."/>
            <person name="Kwon S.-W."/>
            <person name="Lee S.A."/>
        </authorList>
    </citation>
    <scope>NUCLEOTIDE SEQUENCE [LARGE SCALE GENOMIC DNA]</scope>
    <source>
        <strain evidence="2">KIS68-18</strain>
    </source>
</reference>
<dbReference type="Proteomes" id="UP000266183">
    <property type="component" value="Chromosome"/>
</dbReference>
<dbReference type="EMBL" id="CP032382">
    <property type="protein sequence ID" value="AYB34888.1"/>
    <property type="molecule type" value="Genomic_DNA"/>
</dbReference>
<evidence type="ECO:0008006" key="3">
    <source>
        <dbReference type="Google" id="ProtNLM"/>
    </source>
</evidence>